<dbReference type="PROSITE" id="PS51257">
    <property type="entry name" value="PROKAR_LIPOPROTEIN"/>
    <property type="match status" value="1"/>
</dbReference>
<organism evidence="1 2">
    <name type="scientific">Halospina denitrificans</name>
    <dbReference type="NCBI Taxonomy" id="332522"/>
    <lineage>
        <taxon>Bacteria</taxon>
        <taxon>Pseudomonadati</taxon>
        <taxon>Pseudomonadota</taxon>
        <taxon>Gammaproteobacteria</taxon>
        <taxon>Halospina</taxon>
    </lineage>
</organism>
<name>A0A4R7JUJ5_9GAMM</name>
<dbReference type="InterPro" id="IPR013783">
    <property type="entry name" value="Ig-like_fold"/>
</dbReference>
<dbReference type="SUPFAM" id="SSF141072">
    <property type="entry name" value="CalX-like"/>
    <property type="match status" value="1"/>
</dbReference>
<dbReference type="Gene3D" id="2.60.40.10">
    <property type="entry name" value="Immunoglobulins"/>
    <property type="match status" value="1"/>
</dbReference>
<comment type="caution">
    <text evidence="1">The sequence shown here is derived from an EMBL/GenBank/DDBJ whole genome shotgun (WGS) entry which is preliminary data.</text>
</comment>
<keyword evidence="2" id="KW-1185">Reference proteome</keyword>
<dbReference type="RefSeq" id="WP_133735950.1">
    <property type="nucleotide sequence ID" value="NZ_SOAX01000003.1"/>
</dbReference>
<gene>
    <name evidence="1" type="ORF">DES49_1693</name>
</gene>
<reference evidence="1 2" key="1">
    <citation type="submission" date="2019-03" db="EMBL/GenBank/DDBJ databases">
        <title>Genomic Encyclopedia of Type Strains, Phase IV (KMG-IV): sequencing the most valuable type-strain genomes for metagenomic binning, comparative biology and taxonomic classification.</title>
        <authorList>
            <person name="Goeker M."/>
        </authorList>
    </citation>
    <scope>NUCLEOTIDE SEQUENCE [LARGE SCALE GENOMIC DNA]</scope>
    <source>
        <strain evidence="1 2">DSM 15505</strain>
    </source>
</reference>
<dbReference type="OrthoDB" id="6339802at2"/>
<protein>
    <submittedName>
        <fullName evidence="1">Uncharacterized protein</fullName>
    </submittedName>
</protein>
<dbReference type="AlphaFoldDB" id="A0A4R7JUJ5"/>
<dbReference type="EMBL" id="SOAX01000003">
    <property type="protein sequence ID" value="TDT41594.1"/>
    <property type="molecule type" value="Genomic_DNA"/>
</dbReference>
<proteinExistence type="predicted"/>
<evidence type="ECO:0000313" key="1">
    <source>
        <dbReference type="EMBL" id="TDT41594.1"/>
    </source>
</evidence>
<accession>A0A4R7JUJ5</accession>
<dbReference type="Gene3D" id="2.60.40.2030">
    <property type="match status" value="1"/>
</dbReference>
<evidence type="ECO:0000313" key="2">
    <source>
        <dbReference type="Proteomes" id="UP000295830"/>
    </source>
</evidence>
<sequence length="905" mass="97069">MSLPKAILSSPGARRGLILAVLILLSTGCGDTSKSPEDPTILGVPPDTAYLGVDYSYNFGAAGGDALLNYSLSNNPSWLSLEKTTNKARPGIVLRGQPGISGGDNGEADLGLNESIRITSNDGSLLGDREFEIEVEHNALTIDSEPITEGRAFTPDVDKDDEAVCEIPDMSVSREINVRHENLRSSDGDSFSSASRPYITRPALLRVDLDQPSVEAVSVRFRVSENKPREEVNDSCDACEYEEGNRTKAIFGEDLLLNGNSDHYGYSTTFPEPPDYIDFIDENDERGTGVLTFEPGKTSCFIPVWVHDDNLAESTERFDLELVEVTEGLATLDGSGANSEASIEIEDDAPTVSIKEERIVVSRDQFRSVTAELDGTNNTGEVVRAAVEWVDDQGEEPLADVEACWPSPSDVCSTIYDSDAPEEEKGSESLTIEFAPDEQETEFVVKTHAATAGGLDPLDSDETFEIGFSEEFQFGRDYAAIASDTTSKVTVNEWATDVVTDFDMDTLVAGAIGEVYAAGTNSDNDDDLRLRSINRLGETDYSKQDVVNFVSDNDTWPTPSGGLELDFSSRDTNTSSSPELTRYLGLGYSSGQDAAVQGQLALFSSVIQDDDGTLSRSPGSDDLQWRYGTADDGLGAFVVRGLSISNEGDLSIGGTGQDGDPVRLAQLDNNTDGAAPQPELRWKQSETTSLPNNVVGLLSSGLAGFTVVGFSEGTIEADDAVGLEDFFFLGVEMDGSISNRAQIGTDEIDTLSVADGGATRVWLGGDGVRYELEGSNSIDPNSPAEPGNAFLIVTSNRGDSVEAVRNFAGSETEPVPATVDALVAEGDTAVIAGASKDSQPPYLSRLTHGSSAEGITLDWRIPIEGADEVLDLSFFDERKIFVAYRSGDKTLIRLYDLHGNQLSQP</sequence>
<dbReference type="Proteomes" id="UP000295830">
    <property type="component" value="Unassembled WGS sequence"/>
</dbReference>
<dbReference type="InterPro" id="IPR038081">
    <property type="entry name" value="CalX-like_sf"/>
</dbReference>